<dbReference type="CDD" id="cd22907">
    <property type="entry name" value="HFD_NFYB"/>
    <property type="match status" value="1"/>
</dbReference>
<feature type="compositionally biased region" description="Polar residues" evidence="4">
    <location>
        <begin position="13"/>
        <end position="30"/>
    </location>
</feature>
<gene>
    <name evidence="6" type="ORF">Fmac_014045</name>
</gene>
<dbReference type="EMBL" id="JBGMDY010000005">
    <property type="protein sequence ID" value="KAL2332832.1"/>
    <property type="molecule type" value="Genomic_DNA"/>
</dbReference>
<dbReference type="AlphaFoldDB" id="A0ABD1MAK1"/>
<dbReference type="SUPFAM" id="SSF47113">
    <property type="entry name" value="Histone-fold"/>
    <property type="match status" value="1"/>
</dbReference>
<dbReference type="PANTHER" id="PTHR11064">
    <property type="entry name" value="CCAAT-BINDING TRANSCRIPTION FACTOR-RELATED"/>
    <property type="match status" value="1"/>
</dbReference>
<dbReference type="PANTHER" id="PTHR11064:SF115">
    <property type="entry name" value="NUCLEAR TRANSCRIPTION FACTOR Y SUBUNIT B-9"/>
    <property type="match status" value="1"/>
</dbReference>
<name>A0ABD1MAK1_9FABA</name>
<dbReference type="InterPro" id="IPR003958">
    <property type="entry name" value="CBFA_NFYB_domain"/>
</dbReference>
<accession>A0ABD1MAK1</accession>
<dbReference type="InterPro" id="IPR009072">
    <property type="entry name" value="Histone-fold"/>
</dbReference>
<evidence type="ECO:0000256" key="1">
    <source>
        <dbReference type="ARBA" id="ARBA00009053"/>
    </source>
</evidence>
<dbReference type="Pfam" id="PF00808">
    <property type="entry name" value="CBFD_NFYB_HMF"/>
    <property type="match status" value="1"/>
</dbReference>
<keyword evidence="7" id="KW-1185">Reference proteome</keyword>
<reference evidence="6 7" key="1">
    <citation type="submission" date="2024-08" db="EMBL/GenBank/DDBJ databases">
        <title>Insights into the chromosomal genome structure of Flemingia macrophylla.</title>
        <authorList>
            <person name="Ding Y."/>
            <person name="Zhao Y."/>
            <person name="Bi W."/>
            <person name="Wu M."/>
            <person name="Zhao G."/>
            <person name="Gong Y."/>
            <person name="Li W."/>
            <person name="Zhang P."/>
        </authorList>
    </citation>
    <scope>NUCLEOTIDE SEQUENCE [LARGE SCALE GENOMIC DNA]</scope>
    <source>
        <strain evidence="6">DYQJB</strain>
        <tissue evidence="6">Leaf</tissue>
    </source>
</reference>
<dbReference type="Proteomes" id="UP001603857">
    <property type="component" value="Unassembled WGS sequence"/>
</dbReference>
<comment type="similarity">
    <text evidence="1">Belongs to the NFYB/HAP3 subunit family.</text>
</comment>
<protein>
    <recommendedName>
        <fullName evidence="5">Transcription factor CBF/NF-Y/archaeal histone domain-containing protein</fullName>
    </recommendedName>
</protein>
<keyword evidence="3" id="KW-0804">Transcription</keyword>
<dbReference type="Gene3D" id="1.10.20.10">
    <property type="entry name" value="Histone, subunit A"/>
    <property type="match status" value="1"/>
</dbReference>
<organism evidence="6 7">
    <name type="scientific">Flemingia macrophylla</name>
    <dbReference type="NCBI Taxonomy" id="520843"/>
    <lineage>
        <taxon>Eukaryota</taxon>
        <taxon>Viridiplantae</taxon>
        <taxon>Streptophyta</taxon>
        <taxon>Embryophyta</taxon>
        <taxon>Tracheophyta</taxon>
        <taxon>Spermatophyta</taxon>
        <taxon>Magnoliopsida</taxon>
        <taxon>eudicotyledons</taxon>
        <taxon>Gunneridae</taxon>
        <taxon>Pentapetalae</taxon>
        <taxon>rosids</taxon>
        <taxon>fabids</taxon>
        <taxon>Fabales</taxon>
        <taxon>Fabaceae</taxon>
        <taxon>Papilionoideae</taxon>
        <taxon>50 kb inversion clade</taxon>
        <taxon>NPAAA clade</taxon>
        <taxon>indigoferoid/millettioid clade</taxon>
        <taxon>Phaseoleae</taxon>
        <taxon>Flemingia</taxon>
    </lineage>
</organism>
<keyword evidence="2" id="KW-0805">Transcription regulation</keyword>
<feature type="domain" description="Transcription factor CBF/NF-Y/archaeal histone" evidence="5">
    <location>
        <begin position="39"/>
        <end position="103"/>
    </location>
</feature>
<evidence type="ECO:0000256" key="2">
    <source>
        <dbReference type="ARBA" id="ARBA00023015"/>
    </source>
</evidence>
<proteinExistence type="inferred from homology"/>
<dbReference type="InterPro" id="IPR027113">
    <property type="entry name" value="Transc_fact_NFYB/HAP3"/>
</dbReference>
<evidence type="ECO:0000256" key="3">
    <source>
        <dbReference type="ARBA" id="ARBA00023163"/>
    </source>
</evidence>
<evidence type="ECO:0000259" key="5">
    <source>
        <dbReference type="Pfam" id="PF00808"/>
    </source>
</evidence>
<evidence type="ECO:0000313" key="6">
    <source>
        <dbReference type="EMBL" id="KAL2332832.1"/>
    </source>
</evidence>
<evidence type="ECO:0000313" key="7">
    <source>
        <dbReference type="Proteomes" id="UP001603857"/>
    </source>
</evidence>
<comment type="caution">
    <text evidence="6">The sequence shown here is derived from an EMBL/GenBank/DDBJ whole genome shotgun (WGS) entry which is preliminary data.</text>
</comment>
<dbReference type="PRINTS" id="PR00615">
    <property type="entry name" value="CCAATSUBUNTA"/>
</dbReference>
<feature type="region of interest" description="Disordered" evidence="4">
    <location>
        <begin position="1"/>
        <end position="37"/>
    </location>
</feature>
<sequence length="138" mass="15476">MENGGSFFRQQERSSSGSTLPSQQANNNGPVPNFDENIKMPITNVTKISGEVIPDNGKVSDGAKELLQESATEFITFVTSKAKERSQSKCRKIMNVEDVLWAMDKLGFDDYAVPLATFLERSRRLEGDSFTRRKRPNI</sequence>
<evidence type="ECO:0000256" key="4">
    <source>
        <dbReference type="SAM" id="MobiDB-lite"/>
    </source>
</evidence>